<protein>
    <submittedName>
        <fullName evidence="1">Uncharacterized protein</fullName>
    </submittedName>
</protein>
<accession>A0A2P2PHV2</accession>
<reference evidence="1" key="1">
    <citation type="submission" date="2018-02" db="EMBL/GenBank/DDBJ databases">
        <title>Rhizophora mucronata_Transcriptome.</title>
        <authorList>
            <person name="Meera S.P."/>
            <person name="Sreeshan A."/>
            <person name="Augustine A."/>
        </authorList>
    </citation>
    <scope>NUCLEOTIDE SEQUENCE</scope>
    <source>
        <tissue evidence="1">Leaf</tissue>
    </source>
</reference>
<organism evidence="1">
    <name type="scientific">Rhizophora mucronata</name>
    <name type="common">Asiatic mangrove</name>
    <dbReference type="NCBI Taxonomy" id="61149"/>
    <lineage>
        <taxon>Eukaryota</taxon>
        <taxon>Viridiplantae</taxon>
        <taxon>Streptophyta</taxon>
        <taxon>Embryophyta</taxon>
        <taxon>Tracheophyta</taxon>
        <taxon>Spermatophyta</taxon>
        <taxon>Magnoliopsida</taxon>
        <taxon>eudicotyledons</taxon>
        <taxon>Gunneridae</taxon>
        <taxon>Pentapetalae</taxon>
        <taxon>rosids</taxon>
        <taxon>fabids</taxon>
        <taxon>Malpighiales</taxon>
        <taxon>Rhizophoraceae</taxon>
        <taxon>Rhizophora</taxon>
    </lineage>
</organism>
<proteinExistence type="predicted"/>
<dbReference type="EMBL" id="GGEC01073831">
    <property type="protein sequence ID" value="MBX54315.1"/>
    <property type="molecule type" value="Transcribed_RNA"/>
</dbReference>
<dbReference type="AlphaFoldDB" id="A0A2P2PHV2"/>
<name>A0A2P2PHV2_RHIMU</name>
<evidence type="ECO:0000313" key="1">
    <source>
        <dbReference type="EMBL" id="MBX54315.1"/>
    </source>
</evidence>
<sequence length="31" mass="3823">MNLMDFMFLLHCLSMPTENDLIMFHPLKIYY</sequence>